<evidence type="ECO:0000256" key="2">
    <source>
        <dbReference type="ARBA" id="ARBA00022475"/>
    </source>
</evidence>
<dbReference type="PANTHER" id="PTHR33908:SF3">
    <property type="entry name" value="UNDECAPRENYL PHOSPHATE-ALPHA-4-AMINO-4-DEOXY-L-ARABINOSE ARABINOSYL TRANSFERASE"/>
    <property type="match status" value="1"/>
</dbReference>
<dbReference type="Proteomes" id="UP000034951">
    <property type="component" value="Unassembled WGS sequence"/>
</dbReference>
<proteinExistence type="predicted"/>
<keyword evidence="4" id="KW-0808">Transferase</keyword>
<feature type="transmembrane region" description="Helical" evidence="8">
    <location>
        <begin position="152"/>
        <end position="176"/>
    </location>
</feature>
<keyword evidence="2" id="KW-1003">Cell membrane</keyword>
<dbReference type="GO" id="GO:0016763">
    <property type="term" value="F:pentosyltransferase activity"/>
    <property type="evidence" value="ECO:0007669"/>
    <property type="project" value="TreeGrafter"/>
</dbReference>
<feature type="transmembrane region" description="Helical" evidence="8">
    <location>
        <begin position="289"/>
        <end position="310"/>
    </location>
</feature>
<evidence type="ECO:0000313" key="11">
    <source>
        <dbReference type="Proteomes" id="UP000034951"/>
    </source>
</evidence>
<dbReference type="PANTHER" id="PTHR33908">
    <property type="entry name" value="MANNOSYLTRANSFERASE YKCB-RELATED"/>
    <property type="match status" value="1"/>
</dbReference>
<dbReference type="EMBL" id="LCDE01000034">
    <property type="protein sequence ID" value="KKS45087.1"/>
    <property type="molecule type" value="Genomic_DNA"/>
</dbReference>
<evidence type="ECO:0000256" key="8">
    <source>
        <dbReference type="SAM" id="Phobius"/>
    </source>
</evidence>
<dbReference type="GO" id="GO:0009103">
    <property type="term" value="P:lipopolysaccharide biosynthetic process"/>
    <property type="evidence" value="ECO:0007669"/>
    <property type="project" value="UniProtKB-ARBA"/>
</dbReference>
<organism evidence="10 11">
    <name type="scientific">Candidatus Azambacteria bacterium GW2011_GWA1_42_19</name>
    <dbReference type="NCBI Taxonomy" id="1618609"/>
    <lineage>
        <taxon>Bacteria</taxon>
        <taxon>Candidatus Azamiibacteriota</taxon>
    </lineage>
</organism>
<comment type="caution">
    <text evidence="10">The sequence shown here is derived from an EMBL/GenBank/DDBJ whole genome shotgun (WGS) entry which is preliminary data.</text>
</comment>
<feature type="domain" description="Glycosyltransferase RgtA/B/C/D-like" evidence="9">
    <location>
        <begin position="72"/>
        <end position="190"/>
    </location>
</feature>
<keyword evidence="7 8" id="KW-0472">Membrane</keyword>
<dbReference type="Pfam" id="PF13231">
    <property type="entry name" value="PMT_2"/>
    <property type="match status" value="1"/>
</dbReference>
<dbReference type="InterPro" id="IPR050297">
    <property type="entry name" value="LipidA_mod_glycosyltrf_83"/>
</dbReference>
<evidence type="ECO:0000256" key="4">
    <source>
        <dbReference type="ARBA" id="ARBA00022679"/>
    </source>
</evidence>
<sequence>MKPNAKLLLILGLGLLLRTILLDKYPTGFTPDEAAFGYNSYSLLKTGRDEWGTPWWQLPFTSLRSFGDYKLPLYAFLTIPSVAILGLTETATRLPNALVGTAAIFAVYLLAKKLFDQRCGLWAAALMSISPWSIQLSRGAFEANLATLLLPLAVYFLLSARWALSAAALILSFYAYHSTRLLIFPLLFLAPKSRKFWILLLVGILPGLLGMLIGPAAKRATDVSIFSPTGGWSAVADLRFTARNSGLPDGIARLFHNKVTYSVPLFINNILQYISPQFLVTSGPAEGTYGMLPGTGAIYLIELVFLGIYLSRHTKSKLTWLILLGIIPAALAKGPGYAANRAAGMLPFLIIAIAAGLPKAKKLLIPLYLISFLFFVQKYYYHSPYILARPMLFGMKEAISRSLNLAPNYSQVRFSRGLSESHIYVAFYSKYDPTDYQEAAASWPQNVKFLDQFDGYYLGTYRFGDLHYTDHLSGSTLFVGRPSDFPENTPEHFHIDYPDSTTAIKVSAKTP</sequence>
<keyword evidence="6 8" id="KW-1133">Transmembrane helix</keyword>
<accession>A0A0G0Z8U2</accession>
<feature type="transmembrane region" description="Helical" evidence="8">
    <location>
        <begin position="338"/>
        <end position="357"/>
    </location>
</feature>
<evidence type="ECO:0000256" key="7">
    <source>
        <dbReference type="ARBA" id="ARBA00023136"/>
    </source>
</evidence>
<evidence type="ECO:0000256" key="3">
    <source>
        <dbReference type="ARBA" id="ARBA00022676"/>
    </source>
</evidence>
<dbReference type="GO" id="GO:0005886">
    <property type="term" value="C:plasma membrane"/>
    <property type="evidence" value="ECO:0007669"/>
    <property type="project" value="UniProtKB-SubCell"/>
</dbReference>
<name>A0A0G0Z8U2_9BACT</name>
<keyword evidence="5 8" id="KW-0812">Transmembrane</keyword>
<feature type="transmembrane region" description="Helical" evidence="8">
    <location>
        <begin position="196"/>
        <end position="217"/>
    </location>
</feature>
<dbReference type="AlphaFoldDB" id="A0A0G0Z8U2"/>
<dbReference type="GO" id="GO:0010041">
    <property type="term" value="P:response to iron(III) ion"/>
    <property type="evidence" value="ECO:0007669"/>
    <property type="project" value="TreeGrafter"/>
</dbReference>
<feature type="transmembrane region" description="Helical" evidence="8">
    <location>
        <begin position="317"/>
        <end position="332"/>
    </location>
</feature>
<keyword evidence="3" id="KW-0328">Glycosyltransferase</keyword>
<gene>
    <name evidence="10" type="ORF">UV10_C0034G0002</name>
</gene>
<evidence type="ECO:0000256" key="1">
    <source>
        <dbReference type="ARBA" id="ARBA00004651"/>
    </source>
</evidence>
<feature type="transmembrane region" description="Helical" evidence="8">
    <location>
        <begin position="71"/>
        <end position="87"/>
    </location>
</feature>
<reference evidence="10 11" key="1">
    <citation type="journal article" date="2015" name="Nature">
        <title>rRNA introns, odd ribosomes, and small enigmatic genomes across a large radiation of phyla.</title>
        <authorList>
            <person name="Brown C.T."/>
            <person name="Hug L.A."/>
            <person name="Thomas B.C."/>
            <person name="Sharon I."/>
            <person name="Castelle C.J."/>
            <person name="Singh A."/>
            <person name="Wilkins M.J."/>
            <person name="Williams K.H."/>
            <person name="Banfield J.F."/>
        </authorList>
    </citation>
    <scope>NUCLEOTIDE SEQUENCE [LARGE SCALE GENOMIC DNA]</scope>
</reference>
<feature type="transmembrane region" description="Helical" evidence="8">
    <location>
        <begin position="364"/>
        <end position="381"/>
    </location>
</feature>
<evidence type="ECO:0000313" key="10">
    <source>
        <dbReference type="EMBL" id="KKS45087.1"/>
    </source>
</evidence>
<feature type="transmembrane region" description="Helical" evidence="8">
    <location>
        <begin position="94"/>
        <end position="111"/>
    </location>
</feature>
<evidence type="ECO:0000259" key="9">
    <source>
        <dbReference type="Pfam" id="PF13231"/>
    </source>
</evidence>
<protein>
    <recommendedName>
        <fullName evidence="9">Glycosyltransferase RgtA/B/C/D-like domain-containing protein</fullName>
    </recommendedName>
</protein>
<evidence type="ECO:0000256" key="6">
    <source>
        <dbReference type="ARBA" id="ARBA00022989"/>
    </source>
</evidence>
<comment type="subcellular location">
    <subcellularLocation>
        <location evidence="1">Cell membrane</location>
        <topology evidence="1">Multi-pass membrane protein</topology>
    </subcellularLocation>
</comment>
<evidence type="ECO:0000256" key="5">
    <source>
        <dbReference type="ARBA" id="ARBA00022692"/>
    </source>
</evidence>
<dbReference type="InterPro" id="IPR038731">
    <property type="entry name" value="RgtA/B/C-like"/>
</dbReference>